<gene>
    <name evidence="2" type="ORF">SAMN05421736_11549</name>
</gene>
<keyword evidence="1" id="KW-0812">Transmembrane</keyword>
<keyword evidence="1" id="KW-1133">Transmembrane helix</keyword>
<evidence type="ECO:0000313" key="3">
    <source>
        <dbReference type="Proteomes" id="UP000198935"/>
    </source>
</evidence>
<protein>
    <submittedName>
        <fullName evidence="2">Uncharacterized protein</fullName>
    </submittedName>
</protein>
<evidence type="ECO:0000256" key="1">
    <source>
        <dbReference type="SAM" id="Phobius"/>
    </source>
</evidence>
<accession>A0A1H3TN68</accession>
<sequence>MYHNRQQSVLSRGLCNFLHSYFLSANDLFPLTVSCYFYLQTVMRLAGDIIVTVATVGTSLSLLFYKLRIQMLLPVTYSSFYCLVILTYKGINGENASYSVSTIAALVNAAQQYLALLKVRKKR</sequence>
<reference evidence="2" key="1">
    <citation type="submission" date="2016-10" db="EMBL/GenBank/DDBJ databases">
        <authorList>
            <person name="de Groot N.N."/>
        </authorList>
    </citation>
    <scope>NUCLEOTIDE SEQUENCE [LARGE SCALE GENOMIC DNA]</scope>
    <source>
        <strain evidence="2">SP</strain>
    </source>
</reference>
<proteinExistence type="predicted"/>
<organism evidence="2 3">
    <name type="scientific">Evansella caseinilytica</name>
    <dbReference type="NCBI Taxonomy" id="1503961"/>
    <lineage>
        <taxon>Bacteria</taxon>
        <taxon>Bacillati</taxon>
        <taxon>Bacillota</taxon>
        <taxon>Bacilli</taxon>
        <taxon>Bacillales</taxon>
        <taxon>Bacillaceae</taxon>
        <taxon>Evansella</taxon>
    </lineage>
</organism>
<dbReference type="AlphaFoldDB" id="A0A1H3TN68"/>
<feature type="transmembrane region" description="Helical" evidence="1">
    <location>
        <begin position="97"/>
        <end position="117"/>
    </location>
</feature>
<evidence type="ECO:0000313" key="2">
    <source>
        <dbReference type="EMBL" id="SDZ50789.1"/>
    </source>
</evidence>
<name>A0A1H3TN68_9BACI</name>
<dbReference type="Proteomes" id="UP000198935">
    <property type="component" value="Unassembled WGS sequence"/>
</dbReference>
<dbReference type="STRING" id="1503961.SAMN05421736_11549"/>
<feature type="transmembrane region" description="Helical" evidence="1">
    <location>
        <begin position="72"/>
        <end position="91"/>
    </location>
</feature>
<dbReference type="EMBL" id="FNPI01000015">
    <property type="protein sequence ID" value="SDZ50789.1"/>
    <property type="molecule type" value="Genomic_DNA"/>
</dbReference>
<feature type="transmembrane region" description="Helical" evidence="1">
    <location>
        <begin position="45"/>
        <end position="65"/>
    </location>
</feature>
<keyword evidence="3" id="KW-1185">Reference proteome</keyword>
<keyword evidence="1" id="KW-0472">Membrane</keyword>